<sequence>AYNLCSGQGGSSHRPSVQQKDALWAWNATRPAAGAVLTVCRAGPASAAVEAGVDMVVERASAHRDGAMGSTTPAATAS</sequence>
<keyword evidence="2" id="KW-1185">Reference proteome</keyword>
<reference evidence="1 2" key="1">
    <citation type="journal article" date="2017" name="Mol. Biol. Evol.">
        <title>The 4-celled Tetrabaena socialis nuclear genome reveals the essential components for genetic control of cell number at the origin of multicellularity in the volvocine lineage.</title>
        <authorList>
            <person name="Featherston J."/>
            <person name="Arakaki Y."/>
            <person name="Hanschen E.R."/>
            <person name="Ferris P.J."/>
            <person name="Michod R.E."/>
            <person name="Olson B.J.S.C."/>
            <person name="Nozaki H."/>
            <person name="Durand P.M."/>
        </authorList>
    </citation>
    <scope>NUCLEOTIDE SEQUENCE [LARGE SCALE GENOMIC DNA]</scope>
    <source>
        <strain evidence="1 2">NIES-571</strain>
    </source>
</reference>
<accession>A0A2J7ZRN4</accession>
<dbReference type="Proteomes" id="UP000236333">
    <property type="component" value="Unassembled WGS sequence"/>
</dbReference>
<evidence type="ECO:0000313" key="1">
    <source>
        <dbReference type="EMBL" id="PNH02934.1"/>
    </source>
</evidence>
<gene>
    <name evidence="1" type="ORF">TSOC_011062</name>
</gene>
<evidence type="ECO:0000313" key="2">
    <source>
        <dbReference type="Proteomes" id="UP000236333"/>
    </source>
</evidence>
<dbReference type="AlphaFoldDB" id="A0A2J7ZRN4"/>
<feature type="non-terminal residue" evidence="1">
    <location>
        <position position="1"/>
    </location>
</feature>
<comment type="caution">
    <text evidence="1">The sequence shown here is derived from an EMBL/GenBank/DDBJ whole genome shotgun (WGS) entry which is preliminary data.</text>
</comment>
<dbReference type="EMBL" id="PGGS01000572">
    <property type="protein sequence ID" value="PNH02934.1"/>
    <property type="molecule type" value="Genomic_DNA"/>
</dbReference>
<organism evidence="1 2">
    <name type="scientific">Tetrabaena socialis</name>
    <dbReference type="NCBI Taxonomy" id="47790"/>
    <lineage>
        <taxon>Eukaryota</taxon>
        <taxon>Viridiplantae</taxon>
        <taxon>Chlorophyta</taxon>
        <taxon>core chlorophytes</taxon>
        <taxon>Chlorophyceae</taxon>
        <taxon>CS clade</taxon>
        <taxon>Chlamydomonadales</taxon>
        <taxon>Tetrabaenaceae</taxon>
        <taxon>Tetrabaena</taxon>
    </lineage>
</organism>
<name>A0A2J7ZRN4_9CHLO</name>
<protein>
    <submittedName>
        <fullName evidence="1">Uncharacterized protein</fullName>
    </submittedName>
</protein>
<proteinExistence type="predicted"/>